<keyword evidence="2" id="KW-1185">Reference proteome</keyword>
<proteinExistence type="predicted"/>
<evidence type="ECO:0000313" key="1">
    <source>
        <dbReference type="EMBL" id="KAK9844785.1"/>
    </source>
</evidence>
<accession>A0AAW1SE79</accession>
<comment type="caution">
    <text evidence="1">The sequence shown here is derived from an EMBL/GenBank/DDBJ whole genome shotgun (WGS) entry which is preliminary data.</text>
</comment>
<dbReference type="EMBL" id="JALJOS010000001">
    <property type="protein sequence ID" value="KAK9844785.1"/>
    <property type="molecule type" value="Genomic_DNA"/>
</dbReference>
<dbReference type="AlphaFoldDB" id="A0AAW1SE79"/>
<dbReference type="Proteomes" id="UP001438707">
    <property type="component" value="Unassembled WGS sequence"/>
</dbReference>
<organism evidence="1 2">
    <name type="scientific">Apatococcus lobatus</name>
    <dbReference type="NCBI Taxonomy" id="904363"/>
    <lineage>
        <taxon>Eukaryota</taxon>
        <taxon>Viridiplantae</taxon>
        <taxon>Chlorophyta</taxon>
        <taxon>core chlorophytes</taxon>
        <taxon>Trebouxiophyceae</taxon>
        <taxon>Chlorellales</taxon>
        <taxon>Chlorellaceae</taxon>
        <taxon>Apatococcus</taxon>
    </lineage>
</organism>
<gene>
    <name evidence="1" type="ORF">WJX74_006837</name>
</gene>
<evidence type="ECO:0000313" key="2">
    <source>
        <dbReference type="Proteomes" id="UP001438707"/>
    </source>
</evidence>
<protein>
    <submittedName>
        <fullName evidence="1">Uncharacterized protein</fullName>
    </submittedName>
</protein>
<sequence length="118" mass="11802">MNPVIGSALLEQLQQAQKVHIVPGQLPGGDLAAASELRAVAGSSTFSPHVDRAAPVLPLPGSFTSVRSAAAACDAMSKCAGVVSQREGRTIGLLPVAGGASSPGSFVSAPGTVTWARR</sequence>
<reference evidence="1 2" key="1">
    <citation type="journal article" date="2024" name="Nat. Commun.">
        <title>Phylogenomics reveals the evolutionary origins of lichenization in chlorophyte algae.</title>
        <authorList>
            <person name="Puginier C."/>
            <person name="Libourel C."/>
            <person name="Otte J."/>
            <person name="Skaloud P."/>
            <person name="Haon M."/>
            <person name="Grisel S."/>
            <person name="Petersen M."/>
            <person name="Berrin J.G."/>
            <person name="Delaux P.M."/>
            <person name="Dal Grande F."/>
            <person name="Keller J."/>
        </authorList>
    </citation>
    <scope>NUCLEOTIDE SEQUENCE [LARGE SCALE GENOMIC DNA]</scope>
    <source>
        <strain evidence="1 2">SAG 2145</strain>
    </source>
</reference>
<name>A0AAW1SE79_9CHLO</name>